<dbReference type="Proteomes" id="UP000326354">
    <property type="component" value="Chromosome"/>
</dbReference>
<dbReference type="InterPro" id="IPR050486">
    <property type="entry name" value="Mannose-1P_guanyltransferase"/>
</dbReference>
<organism evidence="2 3">
    <name type="scientific">Uabimicrobium amorphum</name>
    <dbReference type="NCBI Taxonomy" id="2596890"/>
    <lineage>
        <taxon>Bacteria</taxon>
        <taxon>Pseudomonadati</taxon>
        <taxon>Planctomycetota</taxon>
        <taxon>Candidatus Uabimicrobiia</taxon>
        <taxon>Candidatus Uabimicrobiales</taxon>
        <taxon>Candidatus Uabimicrobiaceae</taxon>
        <taxon>Candidatus Uabimicrobium</taxon>
    </lineage>
</organism>
<dbReference type="Gene3D" id="3.90.550.10">
    <property type="entry name" value="Spore Coat Polysaccharide Biosynthesis Protein SpsA, Chain A"/>
    <property type="match status" value="1"/>
</dbReference>
<evidence type="ECO:0000313" key="2">
    <source>
        <dbReference type="EMBL" id="BBM86900.1"/>
    </source>
</evidence>
<accession>A0A5S9ITK1</accession>
<dbReference type="InterPro" id="IPR029044">
    <property type="entry name" value="Nucleotide-diphossugar_trans"/>
</dbReference>
<keyword evidence="3" id="KW-1185">Reference proteome</keyword>
<dbReference type="AlphaFoldDB" id="A0A5S9ITK1"/>
<gene>
    <name evidence="2" type="ORF">UABAM_05302</name>
</gene>
<protein>
    <submittedName>
        <fullName evidence="2">Nucleotidyltransferase</fullName>
    </submittedName>
</protein>
<dbReference type="EMBL" id="AP019860">
    <property type="protein sequence ID" value="BBM86900.1"/>
    <property type="molecule type" value="Genomic_DNA"/>
</dbReference>
<dbReference type="OrthoDB" id="285216at2"/>
<keyword evidence="1" id="KW-0472">Membrane</keyword>
<keyword evidence="2" id="KW-0808">Transferase</keyword>
<dbReference type="Gene3D" id="2.160.10.10">
    <property type="entry name" value="Hexapeptide repeat proteins"/>
    <property type="match status" value="1"/>
</dbReference>
<name>A0A5S9ITK1_UABAM</name>
<proteinExistence type="predicted"/>
<evidence type="ECO:0000256" key="1">
    <source>
        <dbReference type="SAM" id="Phobius"/>
    </source>
</evidence>
<dbReference type="PANTHER" id="PTHR22572">
    <property type="entry name" value="SUGAR-1-PHOSPHATE GUANYL TRANSFERASE"/>
    <property type="match status" value="1"/>
</dbReference>
<sequence>MRAVIIAPGHSDNMSLINEYYPTGMIPFLGKPFLQHIVEFIISLEIKKIDFILTHLPQKVESFFGNGERWGCDFTFHLAKSTDRAYEMLNVIDFADEQATLIAHEAFLPLIEQQKSQVYFTKENDKLFWCGWAWVPTDQIDTVTSLRERSEITEENDCEITQYLTINSYSNLLASIRKVLNKDFDKLLLTAKEVEPGVWLSRNVLLPSTTAIQPPVYIGENCRFAQNIKINGNVVIEEGCIIEDKSTLENAVIFPKSYVGESLDLKNVVIDKNRLINIEFGAEIEVVDDFILGNLNDNVLKNIAMSIFSRTLAMTLFIVFMPLFLFTIISLKLLRRGAVFFQNDYIVLPAKCDANLWQSQTFFSFCKKEQINHLSPTRHFFLLFIPGLWKIACGKMHFVGIPPRNKEEIENLPQDWRSLYISSKSGIITEQYVKSLASTAEDLYASEAFYAVSAGFKQDLYIGVSYLKQVLFGRTLK</sequence>
<keyword evidence="1" id="KW-1133">Transmembrane helix</keyword>
<reference evidence="2 3" key="1">
    <citation type="submission" date="2019-08" db="EMBL/GenBank/DDBJ databases">
        <title>Complete genome sequence of Candidatus Uab amorphum.</title>
        <authorList>
            <person name="Shiratori T."/>
            <person name="Suzuki S."/>
            <person name="Kakizawa Y."/>
            <person name="Ishida K."/>
        </authorList>
    </citation>
    <scope>NUCLEOTIDE SEQUENCE [LARGE SCALE GENOMIC DNA]</scope>
    <source>
        <strain evidence="2 3">SRT547</strain>
    </source>
</reference>
<keyword evidence="1" id="KW-0812">Transmembrane</keyword>
<dbReference type="SUPFAM" id="SSF53448">
    <property type="entry name" value="Nucleotide-diphospho-sugar transferases"/>
    <property type="match status" value="1"/>
</dbReference>
<evidence type="ECO:0000313" key="3">
    <source>
        <dbReference type="Proteomes" id="UP000326354"/>
    </source>
</evidence>
<dbReference type="GO" id="GO:0016740">
    <property type="term" value="F:transferase activity"/>
    <property type="evidence" value="ECO:0007669"/>
    <property type="project" value="UniProtKB-KW"/>
</dbReference>
<dbReference type="KEGG" id="uam:UABAM_05302"/>
<dbReference type="RefSeq" id="WP_151970936.1">
    <property type="nucleotide sequence ID" value="NZ_AP019860.1"/>
</dbReference>
<feature type="transmembrane region" description="Helical" evidence="1">
    <location>
        <begin position="312"/>
        <end position="334"/>
    </location>
</feature>